<name>A0A2X3UH48_STRTR</name>
<evidence type="ECO:0000256" key="1">
    <source>
        <dbReference type="ARBA" id="ARBA00006763"/>
    </source>
</evidence>
<feature type="transmembrane region" description="Helical" evidence="2">
    <location>
        <begin position="116"/>
        <end position="137"/>
    </location>
</feature>
<dbReference type="Proteomes" id="UP000249634">
    <property type="component" value="Chromosome 1"/>
</dbReference>
<dbReference type="PANTHER" id="PTHR31223:SF70">
    <property type="entry name" value="LOG FAMILY PROTEIN YJL055W"/>
    <property type="match status" value="1"/>
</dbReference>
<evidence type="ECO:0000313" key="3">
    <source>
        <dbReference type="EMBL" id="SQF24275.1"/>
    </source>
</evidence>
<reference evidence="3 4" key="1">
    <citation type="submission" date="2018-06" db="EMBL/GenBank/DDBJ databases">
        <authorList>
            <consortium name="Pathogen Informatics"/>
            <person name="Doyle S."/>
        </authorList>
    </citation>
    <scope>NUCLEOTIDE SEQUENCE [LARGE SCALE GENOMIC DNA]</scope>
    <source>
        <strain evidence="3 4">NCTC12958</strain>
    </source>
</reference>
<proteinExistence type="inferred from homology"/>
<dbReference type="GO" id="GO:0009691">
    <property type="term" value="P:cytokinin biosynthetic process"/>
    <property type="evidence" value="ECO:0007669"/>
    <property type="project" value="TreeGrafter"/>
</dbReference>
<dbReference type="GO" id="GO:0005829">
    <property type="term" value="C:cytosol"/>
    <property type="evidence" value="ECO:0007669"/>
    <property type="project" value="TreeGrafter"/>
</dbReference>
<gene>
    <name evidence="3" type="primary">yvdD</name>
    <name evidence="3" type="ORF">NCTC12958_00449</name>
</gene>
<keyword evidence="2" id="KW-0812">Transmembrane</keyword>
<comment type="similarity">
    <text evidence="1">Belongs to the LOG family.</text>
</comment>
<dbReference type="InterPro" id="IPR031100">
    <property type="entry name" value="LOG_fam"/>
</dbReference>
<dbReference type="GO" id="GO:0016799">
    <property type="term" value="F:hydrolase activity, hydrolyzing N-glycosyl compounds"/>
    <property type="evidence" value="ECO:0007669"/>
    <property type="project" value="TreeGrafter"/>
</dbReference>
<sequence>MKVTVYLGANMGDNPSFKEATIALGRWIAKNSLILVYGGSKMGLMGVLGDTVLEYGGQAHGIMPQFLKDREIAYEGLTSMTIVETMAERKTAMLEQGEYLSPFQEVLESLKKSQKLLLLLVWVSWTNPVFSLISTAITMP</sequence>
<accession>A0A2X3UH48</accession>
<dbReference type="Gene3D" id="3.40.50.450">
    <property type="match status" value="1"/>
</dbReference>
<dbReference type="EMBL" id="LS483339">
    <property type="protein sequence ID" value="SQF24275.1"/>
    <property type="molecule type" value="Genomic_DNA"/>
</dbReference>
<dbReference type="PANTHER" id="PTHR31223">
    <property type="entry name" value="LOG FAMILY PROTEIN YJL055W"/>
    <property type="match status" value="1"/>
</dbReference>
<keyword evidence="2" id="KW-1133">Transmembrane helix</keyword>
<evidence type="ECO:0000256" key="2">
    <source>
        <dbReference type="SAM" id="Phobius"/>
    </source>
</evidence>
<dbReference type="Pfam" id="PF03641">
    <property type="entry name" value="Lysine_decarbox"/>
    <property type="match status" value="1"/>
</dbReference>
<keyword evidence="2" id="KW-0472">Membrane</keyword>
<protein>
    <submittedName>
        <fullName evidence="3">Decarboxylase</fullName>
    </submittedName>
</protein>
<dbReference type="AlphaFoldDB" id="A0A2X3UH48"/>
<evidence type="ECO:0000313" key="4">
    <source>
        <dbReference type="Proteomes" id="UP000249634"/>
    </source>
</evidence>
<dbReference type="SUPFAM" id="SSF102405">
    <property type="entry name" value="MCP/YpsA-like"/>
    <property type="match status" value="1"/>
</dbReference>
<organism evidence="3 4">
    <name type="scientific">Streptococcus thermophilus</name>
    <dbReference type="NCBI Taxonomy" id="1308"/>
    <lineage>
        <taxon>Bacteria</taxon>
        <taxon>Bacillati</taxon>
        <taxon>Bacillota</taxon>
        <taxon>Bacilli</taxon>
        <taxon>Lactobacillales</taxon>
        <taxon>Streptococcaceae</taxon>
        <taxon>Streptococcus</taxon>
    </lineage>
</organism>